<sequence length="113" mass="11265">MIQGPLSPVEAVMVALSGFVIVFLMLALLWGVIIVVSRIVGGVEKKAAPVAAASQPAAAPVAAPAAAPAPAAAASQVVLEGVDETQAACVMAIVSHETGIPLDQLVFKSIKAV</sequence>
<keyword evidence="2" id="KW-1003">Cell membrane</keyword>
<dbReference type="Proteomes" id="UP000606499">
    <property type="component" value="Unassembled WGS sequence"/>
</dbReference>
<dbReference type="GO" id="GO:0005886">
    <property type="term" value="C:plasma membrane"/>
    <property type="evidence" value="ECO:0007669"/>
    <property type="project" value="UniProtKB-SubCell"/>
</dbReference>
<keyword evidence="4 6" id="KW-1133">Transmembrane helix</keyword>
<accession>A0A923LYC3</accession>
<evidence type="ECO:0000256" key="3">
    <source>
        <dbReference type="ARBA" id="ARBA00022692"/>
    </source>
</evidence>
<dbReference type="AlphaFoldDB" id="A0A923LYC3"/>
<gene>
    <name evidence="7" type="ORF">H8S45_11965</name>
</gene>
<feature type="transmembrane region" description="Helical" evidence="6">
    <location>
        <begin position="12"/>
        <end position="36"/>
    </location>
</feature>
<comment type="caution">
    <text evidence="7">The sequence shown here is derived from an EMBL/GenBank/DDBJ whole genome shotgun (WGS) entry which is preliminary data.</text>
</comment>
<evidence type="ECO:0000256" key="1">
    <source>
        <dbReference type="ARBA" id="ARBA00004236"/>
    </source>
</evidence>
<comment type="subcellular location">
    <subcellularLocation>
        <location evidence="1">Cell membrane</location>
    </subcellularLocation>
</comment>
<protein>
    <submittedName>
        <fullName evidence="7">OadG family protein</fullName>
    </submittedName>
</protein>
<organism evidence="7 8">
    <name type="scientific">Agathobaculum faecis</name>
    <dbReference type="NCBI Taxonomy" id="2763013"/>
    <lineage>
        <taxon>Bacteria</taxon>
        <taxon>Bacillati</taxon>
        <taxon>Bacillota</taxon>
        <taxon>Clostridia</taxon>
        <taxon>Eubacteriales</taxon>
        <taxon>Butyricicoccaceae</taxon>
        <taxon>Agathobaculum</taxon>
    </lineage>
</organism>
<evidence type="ECO:0000313" key="7">
    <source>
        <dbReference type="EMBL" id="MBC5726169.1"/>
    </source>
</evidence>
<evidence type="ECO:0000256" key="6">
    <source>
        <dbReference type="SAM" id="Phobius"/>
    </source>
</evidence>
<dbReference type="GO" id="GO:0015081">
    <property type="term" value="F:sodium ion transmembrane transporter activity"/>
    <property type="evidence" value="ECO:0007669"/>
    <property type="project" value="InterPro"/>
</dbReference>
<evidence type="ECO:0000313" key="8">
    <source>
        <dbReference type="Proteomes" id="UP000606499"/>
    </source>
</evidence>
<evidence type="ECO:0000256" key="5">
    <source>
        <dbReference type="ARBA" id="ARBA00023136"/>
    </source>
</evidence>
<evidence type="ECO:0000256" key="4">
    <source>
        <dbReference type="ARBA" id="ARBA00022989"/>
    </source>
</evidence>
<proteinExistence type="predicted"/>
<reference evidence="7" key="1">
    <citation type="submission" date="2020-08" db="EMBL/GenBank/DDBJ databases">
        <title>Genome public.</title>
        <authorList>
            <person name="Liu C."/>
            <person name="Sun Q."/>
        </authorList>
    </citation>
    <scope>NUCLEOTIDE SEQUENCE</scope>
    <source>
        <strain evidence="7">NSJ-28</strain>
    </source>
</reference>
<dbReference type="EMBL" id="JACOPL010000011">
    <property type="protein sequence ID" value="MBC5726169.1"/>
    <property type="molecule type" value="Genomic_DNA"/>
</dbReference>
<keyword evidence="8" id="KW-1185">Reference proteome</keyword>
<dbReference type="RefSeq" id="WP_054327246.1">
    <property type="nucleotide sequence ID" value="NZ_JACOPL010000011.1"/>
</dbReference>
<name>A0A923LYC3_9FIRM</name>
<dbReference type="GO" id="GO:0036376">
    <property type="term" value="P:sodium ion export across plasma membrane"/>
    <property type="evidence" value="ECO:0007669"/>
    <property type="project" value="InterPro"/>
</dbReference>
<evidence type="ECO:0000256" key="2">
    <source>
        <dbReference type="ARBA" id="ARBA00022475"/>
    </source>
</evidence>
<keyword evidence="3 6" id="KW-0812">Transmembrane</keyword>
<dbReference type="Pfam" id="PF04277">
    <property type="entry name" value="OAD_gamma"/>
    <property type="match status" value="1"/>
</dbReference>
<dbReference type="InterPro" id="IPR005899">
    <property type="entry name" value="Na_pump_deCOase"/>
</dbReference>
<keyword evidence="5 6" id="KW-0472">Membrane</keyword>